<dbReference type="PANTHER" id="PTHR43867">
    <property type="entry name" value="CELLULOSE SYNTHASE CATALYTIC SUBUNIT A [UDP-FORMING]"/>
    <property type="match status" value="1"/>
</dbReference>
<reference evidence="9 10" key="1">
    <citation type="journal article" date="2020" name="Phytopathology">
        <title>A high-quality genome resource of Botrytis fragariae, a new and rapidly spreading fungal pathogen causing strawberry gray mold in the U.S.A.</title>
        <authorList>
            <person name="Wu Y."/>
            <person name="Saski C.A."/>
            <person name="Schnabel G."/>
            <person name="Xiao S."/>
            <person name="Hu M."/>
        </authorList>
    </citation>
    <scope>NUCLEOTIDE SEQUENCE [LARGE SCALE GENOMIC DNA]</scope>
    <source>
        <strain evidence="9 10">BVB16</strain>
    </source>
</reference>
<comment type="subcellular location">
    <subcellularLocation>
        <location evidence="1">Membrane</location>
        <topology evidence="1">Multi-pass membrane protein</topology>
    </subcellularLocation>
</comment>
<keyword evidence="2" id="KW-0328">Glycosyltransferase</keyword>
<dbReference type="Gene3D" id="3.90.550.10">
    <property type="entry name" value="Spore Coat Polysaccharide Biosynthesis Protein SpsA, Chain A"/>
    <property type="match status" value="1"/>
</dbReference>
<organism evidence="9 10">
    <name type="scientific">Botrytis fragariae</name>
    <dbReference type="NCBI Taxonomy" id="1964551"/>
    <lineage>
        <taxon>Eukaryota</taxon>
        <taxon>Fungi</taxon>
        <taxon>Dikarya</taxon>
        <taxon>Ascomycota</taxon>
        <taxon>Pezizomycotina</taxon>
        <taxon>Leotiomycetes</taxon>
        <taxon>Helotiales</taxon>
        <taxon>Sclerotiniaceae</taxon>
        <taxon>Botrytis</taxon>
    </lineage>
</organism>
<feature type="domain" description="Glycosyltransferase 2-like" evidence="8">
    <location>
        <begin position="198"/>
        <end position="392"/>
    </location>
</feature>
<dbReference type="EMBL" id="JABFCT010000011">
    <property type="protein sequence ID" value="KAF5871990.1"/>
    <property type="molecule type" value="Genomic_DNA"/>
</dbReference>
<gene>
    <name evidence="9" type="ORF">Bfra_009017</name>
</gene>
<sequence>MSSLSDPSKLVALCTHVSRASAFLLDWTPFLLIISYFIFSTCLYMFCTPKLIEIFWLIYLSTNSYTAAMNVMEAICSLKPNRIARKALYNVEQNGWKFPTADDQLLILDLVIVAYLPNEQDIIMDRIHYALDHIVYPQDKIRINVLYNTPKPIEPLESQMNDLAAKIPRLRIIKVPDSTSKAHNLNYFFTLYTGAQIIALFDCDHYTHPYGPRWAVERFLADDEVDCVQGRCVIQNSRATFLTGMIAVEFDKIYATSHPGRAALFGYGLFTGSNGYWRAPLLRDLKMDASMLTEDIDSALRALSQGAVCIHEPNVISYELAPTTFPSFLKQRLRWAQGWTQASARHCVLAYRKSAHHTKRNLLTRFGLLSLLLIRELSYYLVSQYTCLMISFLITGFPRTGTQLKDLIFFEFPASEWLFIIGYNPLPNRQPPNNLFSPLRIRQQTNDAQIYASLPALSNTRELHWAVWTLSTDSAVLGLECHGADVSLFAEGETEMLCGMCVCVYDRGYTYSREEIKPSSFLNTGHGIPTLLTFSNVIFPHTWEQRDRFFNFFQSQSYLFIS</sequence>
<keyword evidence="10" id="KW-1185">Reference proteome</keyword>
<dbReference type="OrthoDB" id="72851at2759"/>
<keyword evidence="6 7" id="KW-0472">Membrane</keyword>
<dbReference type="CDD" id="cd06423">
    <property type="entry name" value="CESA_like"/>
    <property type="match status" value="1"/>
</dbReference>
<dbReference type="Pfam" id="PF13632">
    <property type="entry name" value="Glyco_trans_2_3"/>
    <property type="match status" value="1"/>
</dbReference>
<evidence type="ECO:0000313" key="10">
    <source>
        <dbReference type="Proteomes" id="UP000531561"/>
    </source>
</evidence>
<dbReference type="SUPFAM" id="SSF53448">
    <property type="entry name" value="Nucleotide-diphospho-sugar transferases"/>
    <property type="match status" value="1"/>
</dbReference>
<feature type="transmembrane region" description="Helical" evidence="7">
    <location>
        <begin position="27"/>
        <end position="47"/>
    </location>
</feature>
<evidence type="ECO:0000256" key="5">
    <source>
        <dbReference type="ARBA" id="ARBA00022989"/>
    </source>
</evidence>
<dbReference type="PANTHER" id="PTHR43867:SF2">
    <property type="entry name" value="CELLULOSE SYNTHASE CATALYTIC SUBUNIT A [UDP-FORMING]"/>
    <property type="match status" value="1"/>
</dbReference>
<name>A0A8H6ARE7_9HELO</name>
<keyword evidence="4 7" id="KW-0812">Transmembrane</keyword>
<protein>
    <submittedName>
        <fullName evidence="9">Putative glycosyltransferase family 2 protein</fullName>
    </submittedName>
</protein>
<evidence type="ECO:0000313" key="9">
    <source>
        <dbReference type="EMBL" id="KAF5871990.1"/>
    </source>
</evidence>
<keyword evidence="3 9" id="KW-0808">Transferase</keyword>
<keyword evidence="5 7" id="KW-1133">Transmembrane helix</keyword>
<dbReference type="InterPro" id="IPR050321">
    <property type="entry name" value="Glycosyltr_2/OpgH_subfam"/>
</dbReference>
<accession>A0A8H6ARE7</accession>
<dbReference type="AlphaFoldDB" id="A0A8H6ARE7"/>
<dbReference type="InterPro" id="IPR001173">
    <property type="entry name" value="Glyco_trans_2-like"/>
</dbReference>
<dbReference type="RefSeq" id="XP_037190937.1">
    <property type="nucleotide sequence ID" value="XM_037339371.1"/>
</dbReference>
<dbReference type="InterPro" id="IPR029044">
    <property type="entry name" value="Nucleotide-diphossugar_trans"/>
</dbReference>
<dbReference type="GO" id="GO:0016757">
    <property type="term" value="F:glycosyltransferase activity"/>
    <property type="evidence" value="ECO:0007669"/>
    <property type="project" value="UniProtKB-KW"/>
</dbReference>
<dbReference type="Proteomes" id="UP000531561">
    <property type="component" value="Unassembled WGS sequence"/>
</dbReference>
<evidence type="ECO:0000256" key="3">
    <source>
        <dbReference type="ARBA" id="ARBA00022679"/>
    </source>
</evidence>
<evidence type="ECO:0000256" key="7">
    <source>
        <dbReference type="SAM" id="Phobius"/>
    </source>
</evidence>
<comment type="caution">
    <text evidence="9">The sequence shown here is derived from an EMBL/GenBank/DDBJ whole genome shotgun (WGS) entry which is preliminary data.</text>
</comment>
<evidence type="ECO:0000256" key="2">
    <source>
        <dbReference type="ARBA" id="ARBA00022676"/>
    </source>
</evidence>
<evidence type="ECO:0000256" key="4">
    <source>
        <dbReference type="ARBA" id="ARBA00022692"/>
    </source>
</evidence>
<dbReference type="GeneID" id="59263063"/>
<evidence type="ECO:0000256" key="6">
    <source>
        <dbReference type="ARBA" id="ARBA00023136"/>
    </source>
</evidence>
<evidence type="ECO:0000256" key="1">
    <source>
        <dbReference type="ARBA" id="ARBA00004141"/>
    </source>
</evidence>
<dbReference type="GO" id="GO:0016020">
    <property type="term" value="C:membrane"/>
    <property type="evidence" value="ECO:0007669"/>
    <property type="project" value="UniProtKB-SubCell"/>
</dbReference>
<proteinExistence type="predicted"/>
<evidence type="ECO:0000259" key="8">
    <source>
        <dbReference type="Pfam" id="PF13632"/>
    </source>
</evidence>